<name>A0A438JZ46_VITVI</name>
<dbReference type="InterPro" id="IPR025287">
    <property type="entry name" value="WAK_GUB"/>
</dbReference>
<dbReference type="Pfam" id="PF13947">
    <property type="entry name" value="GUB_WAK_bind"/>
    <property type="match status" value="1"/>
</dbReference>
<feature type="chain" id="PRO_5019340984" evidence="3">
    <location>
        <begin position="20"/>
        <end position="275"/>
    </location>
</feature>
<evidence type="ECO:0000313" key="6">
    <source>
        <dbReference type="Proteomes" id="UP000288805"/>
    </source>
</evidence>
<keyword evidence="5" id="KW-0808">Transferase</keyword>
<accession>A0A438JZ46</accession>
<keyword evidence="5" id="KW-0675">Receptor</keyword>
<proteinExistence type="predicted"/>
<gene>
    <name evidence="5" type="primary">WAKL6_3</name>
    <name evidence="5" type="ORF">CK203_011374</name>
</gene>
<dbReference type="PANTHER" id="PTHR33491">
    <property type="entry name" value="OSJNBA0016N04.9 PROTEIN"/>
    <property type="match status" value="1"/>
</dbReference>
<evidence type="ECO:0000259" key="4">
    <source>
        <dbReference type="Pfam" id="PF13947"/>
    </source>
</evidence>
<evidence type="ECO:0000256" key="1">
    <source>
        <dbReference type="ARBA" id="ARBA00004167"/>
    </source>
</evidence>
<comment type="subcellular location">
    <subcellularLocation>
        <location evidence="1">Membrane</location>
        <topology evidence="1">Single-pass membrane protein</topology>
    </subcellularLocation>
</comment>
<dbReference type="EMBL" id="QGNW01000022">
    <property type="protein sequence ID" value="RVX14226.1"/>
    <property type="molecule type" value="Genomic_DNA"/>
</dbReference>
<protein>
    <submittedName>
        <fullName evidence="5">Wall-associated receptor kinase-like 6</fullName>
    </submittedName>
</protein>
<dbReference type="Proteomes" id="UP000288805">
    <property type="component" value="Unassembled WGS sequence"/>
</dbReference>
<sequence>MIAGLVLVLIGSLHGLLQASPPPRYLVKPTCNNSTCGNFTIPYPFGMGEACYADIWYSINCNHSKPFLNHTGLNLEVLNISLDDQTVTVNSPISSLCNHGNGTETKASIDLNRSPFVFSRLDNIFMVLGCGSARLMNQSKAVIAGCGSICLNDSASDKECYGVHCCQTTISSTTTYFLRKYSVNSTTEDKETGCVRHALVDGDWFSRHFSRQAVTKMGYAPLVLKWTIVGDDRYASHRCGNFLHYGYETEGGCTCDWNEEGNPYLENGCHGTLLS</sequence>
<organism evidence="5 6">
    <name type="scientific">Vitis vinifera</name>
    <name type="common">Grape</name>
    <dbReference type="NCBI Taxonomy" id="29760"/>
    <lineage>
        <taxon>Eukaryota</taxon>
        <taxon>Viridiplantae</taxon>
        <taxon>Streptophyta</taxon>
        <taxon>Embryophyta</taxon>
        <taxon>Tracheophyta</taxon>
        <taxon>Spermatophyta</taxon>
        <taxon>Magnoliopsida</taxon>
        <taxon>eudicotyledons</taxon>
        <taxon>Gunneridae</taxon>
        <taxon>Pentapetalae</taxon>
        <taxon>rosids</taxon>
        <taxon>Vitales</taxon>
        <taxon>Vitaceae</taxon>
        <taxon>Viteae</taxon>
        <taxon>Vitis</taxon>
    </lineage>
</organism>
<feature type="signal peptide" evidence="3">
    <location>
        <begin position="1"/>
        <end position="19"/>
    </location>
</feature>
<dbReference type="GO" id="GO:0016020">
    <property type="term" value="C:membrane"/>
    <property type="evidence" value="ECO:0007669"/>
    <property type="project" value="UniProtKB-SubCell"/>
</dbReference>
<keyword evidence="2 3" id="KW-0732">Signal</keyword>
<comment type="caution">
    <text evidence="5">The sequence shown here is derived from an EMBL/GenBank/DDBJ whole genome shotgun (WGS) entry which is preliminary data.</text>
</comment>
<evidence type="ECO:0000256" key="3">
    <source>
        <dbReference type="SAM" id="SignalP"/>
    </source>
</evidence>
<evidence type="ECO:0000256" key="2">
    <source>
        <dbReference type="ARBA" id="ARBA00022729"/>
    </source>
</evidence>
<dbReference type="GO" id="GO:0030247">
    <property type="term" value="F:polysaccharide binding"/>
    <property type="evidence" value="ECO:0007669"/>
    <property type="project" value="InterPro"/>
</dbReference>
<dbReference type="AlphaFoldDB" id="A0A438JZ46"/>
<feature type="domain" description="Wall-associated receptor kinase galacturonan-binding" evidence="4">
    <location>
        <begin position="31"/>
        <end position="90"/>
    </location>
</feature>
<evidence type="ECO:0000313" key="5">
    <source>
        <dbReference type="EMBL" id="RVX14226.1"/>
    </source>
</evidence>
<reference evidence="5 6" key="1">
    <citation type="journal article" date="2018" name="PLoS Genet.">
        <title>Population sequencing reveals clonal diversity and ancestral inbreeding in the grapevine cultivar Chardonnay.</title>
        <authorList>
            <person name="Roach M.J."/>
            <person name="Johnson D.L."/>
            <person name="Bohlmann J."/>
            <person name="van Vuuren H.J."/>
            <person name="Jones S.J."/>
            <person name="Pretorius I.S."/>
            <person name="Schmidt S.A."/>
            <person name="Borneman A.R."/>
        </authorList>
    </citation>
    <scope>NUCLEOTIDE SEQUENCE [LARGE SCALE GENOMIC DNA]</scope>
    <source>
        <strain evidence="6">cv. Chardonnay</strain>
        <tissue evidence="5">Leaf</tissue>
    </source>
</reference>
<keyword evidence="5" id="KW-0418">Kinase</keyword>
<dbReference type="GO" id="GO:0016301">
    <property type="term" value="F:kinase activity"/>
    <property type="evidence" value="ECO:0007669"/>
    <property type="project" value="UniProtKB-KW"/>
</dbReference>